<dbReference type="OrthoDB" id="120729at2"/>
<evidence type="ECO:0000256" key="1">
    <source>
        <dbReference type="ARBA" id="ARBA00022729"/>
    </source>
</evidence>
<dbReference type="EMBL" id="QLMK01000001">
    <property type="protein sequence ID" value="RAK34258.1"/>
    <property type="molecule type" value="Genomic_DNA"/>
</dbReference>
<evidence type="ECO:0000256" key="4">
    <source>
        <dbReference type="ARBA" id="ARBA00023288"/>
    </source>
</evidence>
<evidence type="ECO:0000313" key="7">
    <source>
        <dbReference type="EMBL" id="RAK34258.1"/>
    </source>
</evidence>
<dbReference type="Proteomes" id="UP000249453">
    <property type="component" value="Unassembled WGS sequence"/>
</dbReference>
<keyword evidence="2" id="KW-0472">Membrane</keyword>
<reference evidence="7 8" key="1">
    <citation type="submission" date="2018-06" db="EMBL/GenBank/DDBJ databases">
        <title>Genomic Encyclopedia of Type Strains, Phase IV (KMG-IV): sequencing the most valuable type-strain genomes for metagenomic binning, comparative biology and taxonomic classification.</title>
        <authorList>
            <person name="Goeker M."/>
        </authorList>
    </citation>
    <scope>NUCLEOTIDE SEQUENCE [LARGE SCALE GENOMIC DNA]</scope>
    <source>
        <strain evidence="7 8">DSM 26720</strain>
    </source>
</reference>
<name>A0A364JZX4_9HYPH</name>
<dbReference type="RefSeq" id="WP_111574089.1">
    <property type="nucleotide sequence ID" value="NZ_JBHEEY010000001.1"/>
</dbReference>
<evidence type="ECO:0000256" key="3">
    <source>
        <dbReference type="ARBA" id="ARBA00023139"/>
    </source>
</evidence>
<feature type="domain" description="C-type lysozyme inhibitor" evidence="6">
    <location>
        <begin position="39"/>
        <end position="105"/>
    </location>
</feature>
<feature type="chain" id="PRO_5016958729" evidence="5">
    <location>
        <begin position="20"/>
        <end position="115"/>
    </location>
</feature>
<dbReference type="Pfam" id="PF09864">
    <property type="entry name" value="MliC"/>
    <property type="match status" value="1"/>
</dbReference>
<keyword evidence="3" id="KW-0564">Palmitate</keyword>
<evidence type="ECO:0000256" key="2">
    <source>
        <dbReference type="ARBA" id="ARBA00023136"/>
    </source>
</evidence>
<dbReference type="SUPFAM" id="SSF141488">
    <property type="entry name" value="YdhA-like"/>
    <property type="match status" value="1"/>
</dbReference>
<keyword evidence="1 5" id="KW-0732">Signal</keyword>
<comment type="caution">
    <text evidence="7">The sequence shown here is derived from an EMBL/GenBank/DDBJ whole genome shotgun (WGS) entry which is preliminary data.</text>
</comment>
<keyword evidence="4" id="KW-0449">Lipoprotein</keyword>
<evidence type="ECO:0000259" key="6">
    <source>
        <dbReference type="Pfam" id="PF09864"/>
    </source>
</evidence>
<dbReference type="InterPro" id="IPR018660">
    <property type="entry name" value="MliC"/>
</dbReference>
<protein>
    <submittedName>
        <fullName evidence="7">Membrane-bound inhibitor of C-type lysozyme</fullName>
    </submittedName>
</protein>
<feature type="signal peptide" evidence="5">
    <location>
        <begin position="1"/>
        <end position="19"/>
    </location>
</feature>
<dbReference type="AlphaFoldDB" id="A0A364JZX4"/>
<proteinExistence type="predicted"/>
<accession>A0A364JZX4</accession>
<evidence type="ECO:0000256" key="5">
    <source>
        <dbReference type="SAM" id="SignalP"/>
    </source>
</evidence>
<organism evidence="7 8">
    <name type="scientific">Falsochrobactrum ovis</name>
    <dbReference type="NCBI Taxonomy" id="1293442"/>
    <lineage>
        <taxon>Bacteria</taxon>
        <taxon>Pseudomonadati</taxon>
        <taxon>Pseudomonadota</taxon>
        <taxon>Alphaproteobacteria</taxon>
        <taxon>Hyphomicrobiales</taxon>
        <taxon>Brucellaceae</taxon>
        <taxon>Falsochrobactrum</taxon>
    </lineage>
</organism>
<keyword evidence="8" id="KW-1185">Reference proteome</keyword>
<gene>
    <name evidence="7" type="ORF">C7374_101592</name>
</gene>
<evidence type="ECO:0000313" key="8">
    <source>
        <dbReference type="Proteomes" id="UP000249453"/>
    </source>
</evidence>
<dbReference type="Gene3D" id="2.40.128.200">
    <property type="match status" value="1"/>
</dbReference>
<sequence length="115" mass="12381">MKKLLGAIALSFAATTALANEINITIPDDVEVQSDSVLYQCGEETISATYYNADEISLVALEMEDTTIVAANVISASGARYAGGPYIWWTKGATADLYNLIEDPEQENPLSCVEQ</sequence>
<dbReference type="InterPro" id="IPR036328">
    <property type="entry name" value="MliC_sf"/>
</dbReference>